<accession>A0A1F8G3T7</accession>
<comment type="subcellular location">
    <subcellularLocation>
        <location evidence="1">Cytoplasm</location>
    </subcellularLocation>
</comment>
<comment type="similarity">
    <text evidence="2">Belongs to the SUA5 family.</text>
</comment>
<evidence type="ECO:0000259" key="12">
    <source>
        <dbReference type="PROSITE" id="PS51163"/>
    </source>
</evidence>
<evidence type="ECO:0000256" key="8">
    <source>
        <dbReference type="ARBA" id="ARBA00022741"/>
    </source>
</evidence>
<name>A0A1F8G3T7_9BACT</name>
<dbReference type="STRING" id="1802689.A3F25_00650"/>
<dbReference type="GO" id="GO:0005524">
    <property type="term" value="F:ATP binding"/>
    <property type="evidence" value="ECO:0007669"/>
    <property type="project" value="UniProtKB-KW"/>
</dbReference>
<dbReference type="PROSITE" id="PS51163">
    <property type="entry name" value="YRDC"/>
    <property type="match status" value="1"/>
</dbReference>
<dbReference type="PANTHER" id="PTHR17490">
    <property type="entry name" value="SUA5"/>
    <property type="match status" value="1"/>
</dbReference>
<keyword evidence="9" id="KW-0067">ATP-binding</keyword>
<keyword evidence="7" id="KW-0548">Nucleotidyltransferase</keyword>
<proteinExistence type="inferred from homology"/>
<dbReference type="SUPFAM" id="SSF55821">
    <property type="entry name" value="YrdC/RibB"/>
    <property type="match status" value="1"/>
</dbReference>
<evidence type="ECO:0000256" key="11">
    <source>
        <dbReference type="ARBA" id="ARBA00048366"/>
    </source>
</evidence>
<keyword evidence="4" id="KW-0963">Cytoplasm</keyword>
<evidence type="ECO:0000313" key="13">
    <source>
        <dbReference type="EMBL" id="OGN19406.1"/>
    </source>
</evidence>
<sequence>MRILPVDLNKDFNEAILEACRVLRASGTMIYPTDTAYSLGANACDSVAVEKIFQIKNRHHSKPLPVLVRNLDWAKALAYITPRQEKYLASIWPGPVTVILPRREHLSALTTANGMTVGLRVASYPFLDKLLAKLGYPLTATSAKLFGEEESNDINKVVTALETSNRPFGSSARLTTSQTQGRQPNLVIDAGILPKSLPATILDLTSEEPKILRVGPTSPELLRKLLGMK</sequence>
<comment type="caution">
    <text evidence="13">The sequence shown here is derived from an EMBL/GenBank/DDBJ whole genome shotgun (WGS) entry which is preliminary data.</text>
</comment>
<dbReference type="NCBIfam" id="TIGR00057">
    <property type="entry name" value="L-threonylcarbamoyladenylate synthase"/>
    <property type="match status" value="1"/>
</dbReference>
<dbReference type="AlphaFoldDB" id="A0A1F8G3T7"/>
<dbReference type="InterPro" id="IPR017945">
    <property type="entry name" value="DHBP_synth_RibB-like_a/b_dom"/>
</dbReference>
<evidence type="ECO:0000256" key="9">
    <source>
        <dbReference type="ARBA" id="ARBA00022840"/>
    </source>
</evidence>
<reference evidence="13 14" key="1">
    <citation type="journal article" date="2016" name="Nat. Commun.">
        <title>Thousands of microbial genomes shed light on interconnected biogeochemical processes in an aquifer system.</title>
        <authorList>
            <person name="Anantharaman K."/>
            <person name="Brown C.T."/>
            <person name="Hug L.A."/>
            <person name="Sharon I."/>
            <person name="Castelle C.J."/>
            <person name="Probst A.J."/>
            <person name="Thomas B.C."/>
            <person name="Singh A."/>
            <person name="Wilkins M.J."/>
            <person name="Karaoz U."/>
            <person name="Brodie E.L."/>
            <person name="Williams K.H."/>
            <person name="Hubbard S.S."/>
            <person name="Banfield J.F."/>
        </authorList>
    </citation>
    <scope>NUCLEOTIDE SEQUENCE [LARGE SCALE GENOMIC DNA]</scope>
</reference>
<evidence type="ECO:0000313" key="14">
    <source>
        <dbReference type="Proteomes" id="UP000177478"/>
    </source>
</evidence>
<keyword evidence="8" id="KW-0547">Nucleotide-binding</keyword>
<dbReference type="GO" id="GO:0006450">
    <property type="term" value="P:regulation of translational fidelity"/>
    <property type="evidence" value="ECO:0007669"/>
    <property type="project" value="TreeGrafter"/>
</dbReference>
<evidence type="ECO:0000256" key="10">
    <source>
        <dbReference type="ARBA" id="ARBA00029774"/>
    </source>
</evidence>
<dbReference type="InterPro" id="IPR006070">
    <property type="entry name" value="Sua5-like_dom"/>
</dbReference>
<dbReference type="GO" id="GO:0000049">
    <property type="term" value="F:tRNA binding"/>
    <property type="evidence" value="ECO:0007669"/>
    <property type="project" value="TreeGrafter"/>
</dbReference>
<dbReference type="InterPro" id="IPR050156">
    <property type="entry name" value="TC-AMP_synthase_SUA5"/>
</dbReference>
<protein>
    <recommendedName>
        <fullName evidence="10">L-threonylcarbamoyladenylate synthase</fullName>
        <ecNumber evidence="3">2.7.7.87</ecNumber>
    </recommendedName>
    <alternativeName>
        <fullName evidence="10">L-threonylcarbamoyladenylate synthase</fullName>
    </alternativeName>
</protein>
<dbReference type="EMBL" id="MGKD01000018">
    <property type="protein sequence ID" value="OGN19406.1"/>
    <property type="molecule type" value="Genomic_DNA"/>
</dbReference>
<dbReference type="Pfam" id="PF01300">
    <property type="entry name" value="Sua5_yciO_yrdC"/>
    <property type="match status" value="1"/>
</dbReference>
<dbReference type="GO" id="GO:0005737">
    <property type="term" value="C:cytoplasm"/>
    <property type="evidence" value="ECO:0007669"/>
    <property type="project" value="UniProtKB-SubCell"/>
</dbReference>
<organism evidence="13 14">
    <name type="scientific">Candidatus Yanofskybacteria bacterium RIFCSPHIGHO2_12_FULL_45_19b</name>
    <dbReference type="NCBI Taxonomy" id="1802689"/>
    <lineage>
        <taxon>Bacteria</taxon>
        <taxon>Candidatus Yanofskyibacteriota</taxon>
    </lineage>
</organism>
<evidence type="ECO:0000256" key="4">
    <source>
        <dbReference type="ARBA" id="ARBA00022490"/>
    </source>
</evidence>
<evidence type="ECO:0000256" key="6">
    <source>
        <dbReference type="ARBA" id="ARBA00022694"/>
    </source>
</evidence>
<evidence type="ECO:0000256" key="7">
    <source>
        <dbReference type="ARBA" id="ARBA00022695"/>
    </source>
</evidence>
<keyword evidence="5" id="KW-0808">Transferase</keyword>
<gene>
    <name evidence="13" type="ORF">A3F25_00650</name>
</gene>
<evidence type="ECO:0000256" key="1">
    <source>
        <dbReference type="ARBA" id="ARBA00004496"/>
    </source>
</evidence>
<evidence type="ECO:0000256" key="5">
    <source>
        <dbReference type="ARBA" id="ARBA00022679"/>
    </source>
</evidence>
<dbReference type="GO" id="GO:0003725">
    <property type="term" value="F:double-stranded RNA binding"/>
    <property type="evidence" value="ECO:0007669"/>
    <property type="project" value="InterPro"/>
</dbReference>
<keyword evidence="6" id="KW-0819">tRNA processing</keyword>
<feature type="domain" description="YrdC-like" evidence="12">
    <location>
        <begin position="13"/>
        <end position="217"/>
    </location>
</feature>
<dbReference type="Gene3D" id="3.90.870.10">
    <property type="entry name" value="DHBP synthase"/>
    <property type="match status" value="1"/>
</dbReference>
<dbReference type="PANTHER" id="PTHR17490:SF16">
    <property type="entry name" value="THREONYLCARBAMOYL-AMP SYNTHASE"/>
    <property type="match status" value="1"/>
</dbReference>
<dbReference type="GO" id="GO:0008033">
    <property type="term" value="P:tRNA processing"/>
    <property type="evidence" value="ECO:0007669"/>
    <property type="project" value="UniProtKB-KW"/>
</dbReference>
<evidence type="ECO:0000256" key="3">
    <source>
        <dbReference type="ARBA" id="ARBA00012584"/>
    </source>
</evidence>
<dbReference type="GO" id="GO:0061710">
    <property type="term" value="F:L-threonylcarbamoyladenylate synthase"/>
    <property type="evidence" value="ECO:0007669"/>
    <property type="project" value="UniProtKB-EC"/>
</dbReference>
<comment type="catalytic activity">
    <reaction evidence="11">
        <text>L-threonine + hydrogencarbonate + ATP = L-threonylcarbamoyladenylate + diphosphate + H2O</text>
        <dbReference type="Rhea" id="RHEA:36407"/>
        <dbReference type="ChEBI" id="CHEBI:15377"/>
        <dbReference type="ChEBI" id="CHEBI:17544"/>
        <dbReference type="ChEBI" id="CHEBI:30616"/>
        <dbReference type="ChEBI" id="CHEBI:33019"/>
        <dbReference type="ChEBI" id="CHEBI:57926"/>
        <dbReference type="ChEBI" id="CHEBI:73682"/>
        <dbReference type="EC" id="2.7.7.87"/>
    </reaction>
</comment>
<dbReference type="EC" id="2.7.7.87" evidence="3"/>
<evidence type="ECO:0000256" key="2">
    <source>
        <dbReference type="ARBA" id="ARBA00007663"/>
    </source>
</evidence>
<dbReference type="Proteomes" id="UP000177478">
    <property type="component" value="Unassembled WGS sequence"/>
</dbReference>